<keyword evidence="2" id="KW-1185">Reference proteome</keyword>
<reference evidence="1 2" key="1">
    <citation type="submission" date="2020-07" db="EMBL/GenBank/DDBJ databases">
        <title>Sequencing the genomes of 1000 actinobacteria strains.</title>
        <authorList>
            <person name="Klenk H.-P."/>
        </authorList>
    </citation>
    <scope>NUCLEOTIDE SEQUENCE [LARGE SCALE GENOMIC DNA]</scope>
    <source>
        <strain evidence="1 2">DSM 17380</strain>
    </source>
</reference>
<sequence length="166" mass="18406">MPEGNFLFELALAESAVRAEAVVVSRIEFGSDDAQLYSVDPSAEPIVCPLDAAAPIIAQQFSERWNVAIDVNVFAEDEVAPSDVNLPIRWREIHRDLSLTGLLRNTDPDARLVSVQLDAEASQAIVVGAFRGQEVTVRLPLLDDSYSMWEAMYTFIERAEAAIRDR</sequence>
<accession>A0A852R8L6</accession>
<dbReference type="RefSeq" id="WP_185987573.1">
    <property type="nucleotide sequence ID" value="NZ_BAAALZ010000001.1"/>
</dbReference>
<evidence type="ECO:0000313" key="2">
    <source>
        <dbReference type="Proteomes" id="UP000586095"/>
    </source>
</evidence>
<comment type="caution">
    <text evidence="1">The sequence shown here is derived from an EMBL/GenBank/DDBJ whole genome shotgun (WGS) entry which is preliminary data.</text>
</comment>
<dbReference type="EMBL" id="JACCBD010000001">
    <property type="protein sequence ID" value="NYD27745.1"/>
    <property type="molecule type" value="Genomic_DNA"/>
</dbReference>
<organism evidence="1 2">
    <name type="scientific">Leucobacter aridicollis</name>
    <dbReference type="NCBI Taxonomy" id="283878"/>
    <lineage>
        <taxon>Bacteria</taxon>
        <taxon>Bacillati</taxon>
        <taxon>Actinomycetota</taxon>
        <taxon>Actinomycetes</taxon>
        <taxon>Micrococcales</taxon>
        <taxon>Microbacteriaceae</taxon>
        <taxon>Leucobacter</taxon>
    </lineage>
</organism>
<proteinExistence type="predicted"/>
<dbReference type="Proteomes" id="UP000586095">
    <property type="component" value="Unassembled WGS sequence"/>
</dbReference>
<dbReference type="AlphaFoldDB" id="A0A852R8L6"/>
<evidence type="ECO:0000313" key="1">
    <source>
        <dbReference type="EMBL" id="NYD27745.1"/>
    </source>
</evidence>
<protein>
    <submittedName>
        <fullName evidence="1">Uncharacterized protein</fullName>
    </submittedName>
</protein>
<name>A0A852R8L6_9MICO</name>
<gene>
    <name evidence="1" type="ORF">BJ960_002548</name>
</gene>